<evidence type="ECO:0000313" key="2">
    <source>
        <dbReference type="Proteomes" id="UP001163823"/>
    </source>
</evidence>
<proteinExistence type="predicted"/>
<gene>
    <name evidence="1" type="ORF">O6P43_001404</name>
</gene>
<name>A0AAD7QKF5_QUISA</name>
<keyword evidence="2" id="KW-1185">Reference proteome</keyword>
<dbReference type="KEGG" id="qsa:O6P43_001404"/>
<dbReference type="PANTHER" id="PTHR31509">
    <property type="entry name" value="BPS1-LIKE PROTEIN"/>
    <property type="match status" value="1"/>
</dbReference>
<dbReference type="Proteomes" id="UP001163823">
    <property type="component" value="Chromosome 1"/>
</dbReference>
<comment type="caution">
    <text evidence="1">The sequence shown here is derived from an EMBL/GenBank/DDBJ whole genome shotgun (WGS) entry which is preliminary data.</text>
</comment>
<protein>
    <submittedName>
        <fullName evidence="1">Protein BPS1, chloroplastic-like</fullName>
    </submittedName>
</protein>
<sequence length="312" mass="35297">MVLLIEKFAKLYSKLENHHHHPHHDHHLLEELSASLEAFRSNVSNLLNQLELSWKPGSEILSLTWIQQCFGVLPIINKAFAKLVVGIDYSMSKWEADSIEEYTNFRLTLLELFNSISSCLSHLGQDRVSLSHGLSLVENSPSLATKHLRPIRPSGFCKNFGEGVSKEGDKERIFSDKELIVNQALKETKEIGFWVCGIVLSGLCNSAQPYMEMRKMVGGFVNSSLIKLDSRIYEAFMEERAVLKEIKELNDAVACLIAAPVSGKIDAAEELNTKLDVFEKLLEDIGKEVDHLFTKTLAERNEMIDCLRPRKQ</sequence>
<dbReference type="EMBL" id="JARAOO010000001">
    <property type="protein sequence ID" value="KAJ7982261.1"/>
    <property type="molecule type" value="Genomic_DNA"/>
</dbReference>
<evidence type="ECO:0000313" key="1">
    <source>
        <dbReference type="EMBL" id="KAJ7982261.1"/>
    </source>
</evidence>
<accession>A0AAD7QKF5</accession>
<organism evidence="1 2">
    <name type="scientific">Quillaja saponaria</name>
    <name type="common">Soap bark tree</name>
    <dbReference type="NCBI Taxonomy" id="32244"/>
    <lineage>
        <taxon>Eukaryota</taxon>
        <taxon>Viridiplantae</taxon>
        <taxon>Streptophyta</taxon>
        <taxon>Embryophyta</taxon>
        <taxon>Tracheophyta</taxon>
        <taxon>Spermatophyta</taxon>
        <taxon>Magnoliopsida</taxon>
        <taxon>eudicotyledons</taxon>
        <taxon>Gunneridae</taxon>
        <taxon>Pentapetalae</taxon>
        <taxon>rosids</taxon>
        <taxon>fabids</taxon>
        <taxon>Fabales</taxon>
        <taxon>Quillajaceae</taxon>
        <taxon>Quillaja</taxon>
    </lineage>
</organism>
<reference evidence="1 2" key="1">
    <citation type="journal article" date="2023" name="Science">
        <title>Elucidation of the pathway for biosynthesis of saponin adjuvants from the soapbark tree.</title>
        <authorList>
            <person name="Reed J."/>
            <person name="Orme A."/>
            <person name="El-Demerdash A."/>
            <person name="Owen C."/>
            <person name="Martin L.B.B."/>
            <person name="Misra R.C."/>
            <person name="Kikuchi S."/>
            <person name="Rejzek M."/>
            <person name="Martin A.C."/>
            <person name="Harkess A."/>
            <person name="Leebens-Mack J."/>
            <person name="Louveau T."/>
            <person name="Stephenson M.J."/>
            <person name="Osbourn A."/>
        </authorList>
    </citation>
    <scope>NUCLEOTIDE SEQUENCE [LARGE SCALE GENOMIC DNA]</scope>
    <source>
        <strain evidence="1">S10</strain>
    </source>
</reference>
<dbReference type="AlphaFoldDB" id="A0AAD7QKF5"/>